<sequence>MYRFQSQQPPFKLQLNLVVCATLIYCAVPAYQGLLAFIFGDCSAFLHLNFCKVFCILIYDGAIIDTRILS</sequence>
<organism evidence="2 3">
    <name type="scientific">Zancudomyces culisetae</name>
    <name type="common">Gut fungus</name>
    <name type="synonym">Smittium culisetae</name>
    <dbReference type="NCBI Taxonomy" id="1213189"/>
    <lineage>
        <taxon>Eukaryota</taxon>
        <taxon>Fungi</taxon>
        <taxon>Fungi incertae sedis</taxon>
        <taxon>Zoopagomycota</taxon>
        <taxon>Kickxellomycotina</taxon>
        <taxon>Harpellomycetes</taxon>
        <taxon>Harpellales</taxon>
        <taxon>Legeriomycetaceae</taxon>
        <taxon>Zancudomyces</taxon>
    </lineage>
</organism>
<name>A0A1R1PXY4_ZANCU</name>
<dbReference type="Proteomes" id="UP000188320">
    <property type="component" value="Unassembled WGS sequence"/>
</dbReference>
<evidence type="ECO:0000313" key="2">
    <source>
        <dbReference type="EMBL" id="OMH85831.1"/>
    </source>
</evidence>
<keyword evidence="1" id="KW-1133">Transmembrane helix</keyword>
<reference evidence="3" key="1">
    <citation type="submission" date="2017-01" db="EMBL/GenBank/DDBJ databases">
        <authorList>
            <person name="Wang Y."/>
            <person name="White M."/>
            <person name="Kvist S."/>
            <person name="Moncalvo J.-M."/>
        </authorList>
    </citation>
    <scope>NUCLEOTIDE SEQUENCE [LARGE SCALE GENOMIC DNA]</scope>
    <source>
        <strain evidence="3">COL-18-3</strain>
    </source>
</reference>
<evidence type="ECO:0000256" key="1">
    <source>
        <dbReference type="SAM" id="Phobius"/>
    </source>
</evidence>
<keyword evidence="3" id="KW-1185">Reference proteome</keyword>
<proteinExistence type="predicted"/>
<dbReference type="AlphaFoldDB" id="A0A1R1PXY4"/>
<keyword evidence="1" id="KW-0472">Membrane</keyword>
<feature type="transmembrane region" description="Helical" evidence="1">
    <location>
        <begin position="15"/>
        <end position="39"/>
    </location>
</feature>
<protein>
    <submittedName>
        <fullName evidence="2">Uncharacterized protein</fullName>
    </submittedName>
</protein>
<accession>A0A1R1PXY4</accession>
<feature type="transmembrane region" description="Helical" evidence="1">
    <location>
        <begin position="45"/>
        <end position="64"/>
    </location>
</feature>
<keyword evidence="1" id="KW-0812">Transmembrane</keyword>
<evidence type="ECO:0000313" key="3">
    <source>
        <dbReference type="Proteomes" id="UP000188320"/>
    </source>
</evidence>
<comment type="caution">
    <text evidence="2">The sequence shown here is derived from an EMBL/GenBank/DDBJ whole genome shotgun (WGS) entry which is preliminary data.</text>
</comment>
<dbReference type="EMBL" id="LSSK01000041">
    <property type="protein sequence ID" value="OMH85831.1"/>
    <property type="molecule type" value="Genomic_DNA"/>
</dbReference>
<gene>
    <name evidence="2" type="ORF">AX774_g607</name>
</gene>